<dbReference type="PANTHER" id="PTHR30629">
    <property type="entry name" value="PROPHAGE INTEGRASE"/>
    <property type="match status" value="1"/>
</dbReference>
<dbReference type="PANTHER" id="PTHR30629:SF2">
    <property type="entry name" value="PROPHAGE INTEGRASE INTS-RELATED"/>
    <property type="match status" value="1"/>
</dbReference>
<dbReference type="InterPro" id="IPR038488">
    <property type="entry name" value="Integrase_DNA-bd_sf"/>
</dbReference>
<dbReference type="InterPro" id="IPR025166">
    <property type="entry name" value="Integrase_DNA_bind_dom"/>
</dbReference>
<dbReference type="Pfam" id="PF22022">
    <property type="entry name" value="Phage_int_M"/>
    <property type="match status" value="1"/>
</dbReference>
<dbReference type="Pfam" id="PF13356">
    <property type="entry name" value="Arm-DNA-bind_3"/>
    <property type="match status" value="1"/>
</dbReference>
<organism evidence="6 7">
    <name type="scientific">Nitrosospira multiformis</name>
    <dbReference type="NCBI Taxonomy" id="1231"/>
    <lineage>
        <taxon>Bacteria</taxon>
        <taxon>Pseudomonadati</taxon>
        <taxon>Pseudomonadota</taxon>
        <taxon>Betaproteobacteria</taxon>
        <taxon>Nitrosomonadales</taxon>
        <taxon>Nitrosomonadaceae</taxon>
        <taxon>Nitrosospira</taxon>
    </lineage>
</organism>
<evidence type="ECO:0000259" key="5">
    <source>
        <dbReference type="PROSITE" id="PS51898"/>
    </source>
</evidence>
<dbReference type="Proteomes" id="UP000244152">
    <property type="component" value="Unassembled WGS sequence"/>
</dbReference>
<dbReference type="Pfam" id="PF00589">
    <property type="entry name" value="Phage_integrase"/>
    <property type="match status" value="1"/>
</dbReference>
<dbReference type="InterPro" id="IPR011010">
    <property type="entry name" value="DNA_brk_join_enz"/>
</dbReference>
<accession>A0A2T5IE20</accession>
<dbReference type="GO" id="GO:0015074">
    <property type="term" value="P:DNA integration"/>
    <property type="evidence" value="ECO:0007669"/>
    <property type="project" value="UniProtKB-KW"/>
</dbReference>
<keyword evidence="2" id="KW-0229">DNA integration</keyword>
<evidence type="ECO:0000313" key="7">
    <source>
        <dbReference type="Proteomes" id="UP000244152"/>
    </source>
</evidence>
<dbReference type="InterPro" id="IPR050808">
    <property type="entry name" value="Phage_Integrase"/>
</dbReference>
<dbReference type="GO" id="GO:0003677">
    <property type="term" value="F:DNA binding"/>
    <property type="evidence" value="ECO:0007669"/>
    <property type="project" value="UniProtKB-KW"/>
</dbReference>
<dbReference type="InterPro" id="IPR010998">
    <property type="entry name" value="Integrase_recombinase_N"/>
</dbReference>
<feature type="domain" description="Tyr recombinase" evidence="5">
    <location>
        <begin position="224"/>
        <end position="401"/>
    </location>
</feature>
<sequence>MGVCSKECGSDTPKRLERVVKMALTDLQVKKAKASDKPQKLSDGGGLYLLVQPNGAKYWRLKYRFAGVEKLLALGVYPDVSLLDARERREKARKLLANEADPGAVKKAQKEASVAVIENSFEIVAREWFMKHAPNWADTHSCKVIRRLEVDAFPWIGARPIGEITAPELLAMLRRVESRGALDTAHRVHQNCGQVFRYAIATGRAQRDPSTDLRGALPPPNRQHYPTITDPKAIGELLRAIDGYSGTYSTRYALRLAPMLFVRPSELRKAEWCEFNLDKAEWRIPAKRMKMNALHIVPLSTQAVAILRELYCISGAGKYVFPSARTTTKPMSDNTINAALHRLGYKGEFVGHGFRHMASTLLNEQGWNRDAIERQLAHAERDGVRAAYNYAEYLPERKRMMQHWADYLDKLEAGADVIPLHKTA</sequence>
<dbReference type="InterPro" id="IPR053876">
    <property type="entry name" value="Phage_int_M"/>
</dbReference>
<dbReference type="AlphaFoldDB" id="A0A2T5IE20"/>
<keyword evidence="3" id="KW-0238">DNA-binding</keyword>
<evidence type="ECO:0000313" key="6">
    <source>
        <dbReference type="EMBL" id="PTQ82080.1"/>
    </source>
</evidence>
<dbReference type="InterPro" id="IPR013762">
    <property type="entry name" value="Integrase-like_cat_sf"/>
</dbReference>
<comment type="similarity">
    <text evidence="1">Belongs to the 'phage' integrase family.</text>
</comment>
<reference evidence="6 7" key="1">
    <citation type="submission" date="2018-04" db="EMBL/GenBank/DDBJ databases">
        <title>Active sludge and wastewater microbial communities from Klosterneuburg, Austria.</title>
        <authorList>
            <person name="Wagner M."/>
        </authorList>
    </citation>
    <scope>NUCLEOTIDE SEQUENCE [LARGE SCALE GENOMIC DNA]</scope>
    <source>
        <strain evidence="6 7">Nl12</strain>
    </source>
</reference>
<proteinExistence type="inferred from homology"/>
<evidence type="ECO:0000256" key="2">
    <source>
        <dbReference type="ARBA" id="ARBA00022908"/>
    </source>
</evidence>
<evidence type="ECO:0000256" key="1">
    <source>
        <dbReference type="ARBA" id="ARBA00008857"/>
    </source>
</evidence>
<evidence type="ECO:0000256" key="4">
    <source>
        <dbReference type="ARBA" id="ARBA00023172"/>
    </source>
</evidence>
<comment type="caution">
    <text evidence="6">The sequence shown here is derived from an EMBL/GenBank/DDBJ whole genome shotgun (WGS) entry which is preliminary data.</text>
</comment>
<dbReference type="Gene3D" id="1.10.443.10">
    <property type="entry name" value="Intergrase catalytic core"/>
    <property type="match status" value="1"/>
</dbReference>
<dbReference type="InterPro" id="IPR002104">
    <property type="entry name" value="Integrase_catalytic"/>
</dbReference>
<dbReference type="PROSITE" id="PS51898">
    <property type="entry name" value="TYR_RECOMBINASE"/>
    <property type="match status" value="1"/>
</dbReference>
<gene>
    <name evidence="6" type="ORF">C8R21_10659</name>
</gene>
<name>A0A2T5IE20_9PROT</name>
<keyword evidence="4" id="KW-0233">DNA recombination</keyword>
<evidence type="ECO:0000256" key="3">
    <source>
        <dbReference type="ARBA" id="ARBA00023125"/>
    </source>
</evidence>
<dbReference type="EMBL" id="QAOK01000006">
    <property type="protein sequence ID" value="PTQ82080.1"/>
    <property type="molecule type" value="Genomic_DNA"/>
</dbReference>
<dbReference type="GO" id="GO:0006310">
    <property type="term" value="P:DNA recombination"/>
    <property type="evidence" value="ECO:0007669"/>
    <property type="project" value="UniProtKB-KW"/>
</dbReference>
<dbReference type="SUPFAM" id="SSF56349">
    <property type="entry name" value="DNA breaking-rejoining enzymes"/>
    <property type="match status" value="1"/>
</dbReference>
<dbReference type="Gene3D" id="1.10.150.130">
    <property type="match status" value="1"/>
</dbReference>
<protein>
    <submittedName>
        <fullName evidence="6">Integrase</fullName>
    </submittedName>
</protein>
<dbReference type="Gene3D" id="3.30.160.390">
    <property type="entry name" value="Integrase, DNA-binding domain"/>
    <property type="match status" value="1"/>
</dbReference>
<dbReference type="CDD" id="cd00801">
    <property type="entry name" value="INT_P4_C"/>
    <property type="match status" value="1"/>
</dbReference>